<keyword evidence="7" id="KW-0175">Coiled coil</keyword>
<feature type="domain" description="THAP-type" evidence="13">
    <location>
        <begin position="1"/>
        <end position="55"/>
    </location>
</feature>
<evidence type="ECO:0000256" key="10">
    <source>
        <dbReference type="ARBA" id="ARBA00023242"/>
    </source>
</evidence>
<evidence type="ECO:0000256" key="7">
    <source>
        <dbReference type="ARBA" id="ARBA00023054"/>
    </source>
</evidence>
<comment type="subcellular location">
    <subcellularLocation>
        <location evidence="1">Nucleus</location>
        <location evidence="1">Nucleoplasm</location>
    </subcellularLocation>
</comment>
<dbReference type="KEGG" id="dci:113467862"/>
<keyword evidence="4 12" id="KW-0863">Zinc-finger</keyword>
<accession>A0A3Q0IV25</accession>
<dbReference type="GO" id="GO:0043565">
    <property type="term" value="F:sequence-specific DNA binding"/>
    <property type="evidence" value="ECO:0007669"/>
    <property type="project" value="InterPro"/>
</dbReference>
<organism evidence="14 15">
    <name type="scientific">Diaphorina citri</name>
    <name type="common">Asian citrus psyllid</name>
    <dbReference type="NCBI Taxonomy" id="121845"/>
    <lineage>
        <taxon>Eukaryota</taxon>
        <taxon>Metazoa</taxon>
        <taxon>Ecdysozoa</taxon>
        <taxon>Arthropoda</taxon>
        <taxon>Hexapoda</taxon>
        <taxon>Insecta</taxon>
        <taxon>Pterygota</taxon>
        <taxon>Neoptera</taxon>
        <taxon>Paraneoptera</taxon>
        <taxon>Hemiptera</taxon>
        <taxon>Sternorrhyncha</taxon>
        <taxon>Psylloidea</taxon>
        <taxon>Psyllidae</taxon>
        <taxon>Diaphorininae</taxon>
        <taxon>Diaphorina</taxon>
    </lineage>
</organism>
<evidence type="ECO:0000256" key="6">
    <source>
        <dbReference type="ARBA" id="ARBA00023015"/>
    </source>
</evidence>
<dbReference type="PaxDb" id="121845-A0A3Q0IV25"/>
<dbReference type="PANTHER" id="PTHR46600:SF1">
    <property type="entry name" value="THAP DOMAIN-CONTAINING PROTEIN 1"/>
    <property type="match status" value="1"/>
</dbReference>
<evidence type="ECO:0000313" key="15">
    <source>
        <dbReference type="RefSeq" id="XP_026680117.1"/>
    </source>
</evidence>
<dbReference type="PANTHER" id="PTHR46600">
    <property type="entry name" value="THAP DOMAIN-CONTAINING"/>
    <property type="match status" value="1"/>
</dbReference>
<proteinExistence type="inferred from homology"/>
<evidence type="ECO:0000256" key="4">
    <source>
        <dbReference type="ARBA" id="ARBA00022771"/>
    </source>
</evidence>
<evidence type="ECO:0000256" key="2">
    <source>
        <dbReference type="ARBA" id="ARBA00006177"/>
    </source>
</evidence>
<dbReference type="AlphaFoldDB" id="A0A3Q0IV25"/>
<keyword evidence="11" id="KW-0131">Cell cycle</keyword>
<dbReference type="GeneID" id="113467862"/>
<name>A0A3Q0IV25_DIACI</name>
<protein>
    <submittedName>
        <fullName evidence="15">THAP domain-containing protein 1-like</fullName>
    </submittedName>
</protein>
<evidence type="ECO:0000256" key="8">
    <source>
        <dbReference type="ARBA" id="ARBA00023125"/>
    </source>
</evidence>
<evidence type="ECO:0000256" key="3">
    <source>
        <dbReference type="ARBA" id="ARBA00022723"/>
    </source>
</evidence>
<keyword evidence="9" id="KW-0804">Transcription</keyword>
<comment type="similarity">
    <text evidence="2">Belongs to the THAP1 family.</text>
</comment>
<dbReference type="Pfam" id="PF05485">
    <property type="entry name" value="THAP"/>
    <property type="match status" value="1"/>
</dbReference>
<evidence type="ECO:0000256" key="1">
    <source>
        <dbReference type="ARBA" id="ARBA00004642"/>
    </source>
</evidence>
<evidence type="ECO:0000256" key="9">
    <source>
        <dbReference type="ARBA" id="ARBA00023163"/>
    </source>
</evidence>
<reference evidence="15" key="1">
    <citation type="submission" date="2025-08" db="UniProtKB">
        <authorList>
            <consortium name="RefSeq"/>
        </authorList>
    </citation>
    <scope>IDENTIFICATION</scope>
</reference>
<evidence type="ECO:0000256" key="12">
    <source>
        <dbReference type="PROSITE-ProRule" id="PRU00309"/>
    </source>
</evidence>
<evidence type="ECO:0000256" key="5">
    <source>
        <dbReference type="ARBA" id="ARBA00022833"/>
    </source>
</evidence>
<evidence type="ECO:0000256" key="11">
    <source>
        <dbReference type="ARBA" id="ARBA00023306"/>
    </source>
</evidence>
<keyword evidence="5" id="KW-0862">Zinc</keyword>
<dbReference type="InterPro" id="IPR026516">
    <property type="entry name" value="THAP1/10"/>
</dbReference>
<dbReference type="InterPro" id="IPR006612">
    <property type="entry name" value="THAP_Znf"/>
</dbReference>
<dbReference type="GO" id="GO:0005654">
    <property type="term" value="C:nucleoplasm"/>
    <property type="evidence" value="ECO:0007669"/>
    <property type="project" value="UniProtKB-SubCell"/>
</dbReference>
<keyword evidence="14" id="KW-1185">Reference proteome</keyword>
<dbReference type="GO" id="GO:0008270">
    <property type="term" value="F:zinc ion binding"/>
    <property type="evidence" value="ECO:0007669"/>
    <property type="project" value="UniProtKB-KW"/>
</dbReference>
<keyword evidence="8 12" id="KW-0238">DNA-binding</keyword>
<keyword evidence="3" id="KW-0479">Metal-binding</keyword>
<dbReference type="Proteomes" id="UP000079169">
    <property type="component" value="Unplaced"/>
</dbReference>
<evidence type="ECO:0000313" key="14">
    <source>
        <dbReference type="Proteomes" id="UP000079169"/>
    </source>
</evidence>
<sequence>MVKLCCAFNCSNQADSNTTLHFHRFPKDPDLLAKWTHSIKTKGFKPGPNTVLCSE</sequence>
<evidence type="ECO:0000259" key="13">
    <source>
        <dbReference type="PROSITE" id="PS50950"/>
    </source>
</evidence>
<gene>
    <name evidence="15" type="primary">LOC113467862</name>
</gene>
<dbReference type="RefSeq" id="XP_026680117.1">
    <property type="nucleotide sequence ID" value="XM_026824316.1"/>
</dbReference>
<keyword evidence="10" id="KW-0539">Nucleus</keyword>
<dbReference type="SUPFAM" id="SSF57716">
    <property type="entry name" value="Glucocorticoid receptor-like (DNA-binding domain)"/>
    <property type="match status" value="1"/>
</dbReference>
<dbReference type="PROSITE" id="PS50950">
    <property type="entry name" value="ZF_THAP"/>
    <property type="match status" value="1"/>
</dbReference>
<keyword evidence="6" id="KW-0805">Transcription regulation</keyword>